<dbReference type="InterPro" id="IPR007159">
    <property type="entry name" value="SpoVT-AbrB_dom"/>
</dbReference>
<accession>A0A809S195</accession>
<evidence type="ECO:0000313" key="2">
    <source>
        <dbReference type="EMBL" id="BBP00318.1"/>
    </source>
</evidence>
<dbReference type="Pfam" id="PF04014">
    <property type="entry name" value="MazE_antitoxin"/>
    <property type="match status" value="1"/>
</dbReference>
<protein>
    <recommendedName>
        <fullName evidence="1">SpoVT-AbrB domain-containing protein</fullName>
    </recommendedName>
</protein>
<dbReference type="KEGG" id="sniv:SFSGTM_10260"/>
<dbReference type="SUPFAM" id="SSF89447">
    <property type="entry name" value="AbrB/MazE/MraZ-like"/>
    <property type="match status" value="1"/>
</dbReference>
<feature type="domain" description="SpoVT-AbrB" evidence="1">
    <location>
        <begin position="9"/>
        <end position="54"/>
    </location>
</feature>
<dbReference type="Gene3D" id="2.10.260.10">
    <property type="match status" value="1"/>
</dbReference>
<dbReference type="Proteomes" id="UP000463939">
    <property type="component" value="Chromosome"/>
</dbReference>
<evidence type="ECO:0000313" key="3">
    <source>
        <dbReference type="Proteomes" id="UP000463939"/>
    </source>
</evidence>
<sequence>MTEVELDIKQWGNNLGVRLPAAIARESHLKAHQRVRISVLNGEIIIRPIAATALTLEQRLALFNPAEHGCEVMVASQTLGAENW</sequence>
<dbReference type="EMBL" id="AP021881">
    <property type="protein sequence ID" value="BBP00318.1"/>
    <property type="molecule type" value="Genomic_DNA"/>
</dbReference>
<reference evidence="3" key="1">
    <citation type="submission" date="2019-11" db="EMBL/GenBank/DDBJ databases">
        <title>Isolation and characterization of a novel species in the genus Sulfuriferula.</title>
        <authorList>
            <person name="Mochizuki J."/>
            <person name="Kojima H."/>
            <person name="Fukui M."/>
        </authorList>
    </citation>
    <scope>NUCLEOTIDE SEQUENCE [LARGE SCALE GENOMIC DNA]</scope>
    <source>
        <strain evidence="3">SGTM</strain>
    </source>
</reference>
<organism evidence="2 3">
    <name type="scientific">Sulfuriferula nivalis</name>
    <dbReference type="NCBI Taxonomy" id="2675298"/>
    <lineage>
        <taxon>Bacteria</taxon>
        <taxon>Pseudomonadati</taxon>
        <taxon>Pseudomonadota</taxon>
        <taxon>Betaproteobacteria</taxon>
        <taxon>Nitrosomonadales</taxon>
        <taxon>Sulfuricellaceae</taxon>
        <taxon>Sulfuriferula</taxon>
    </lineage>
</organism>
<name>A0A809S195_9PROT</name>
<dbReference type="SMART" id="SM00966">
    <property type="entry name" value="SpoVT_AbrB"/>
    <property type="match status" value="1"/>
</dbReference>
<dbReference type="InterPro" id="IPR037914">
    <property type="entry name" value="SpoVT-AbrB_sf"/>
</dbReference>
<proteinExistence type="predicted"/>
<dbReference type="PANTHER" id="PTHR40516">
    <property type="entry name" value="ANTITOXIN CHPS-RELATED"/>
    <property type="match status" value="1"/>
</dbReference>
<dbReference type="GO" id="GO:0003677">
    <property type="term" value="F:DNA binding"/>
    <property type="evidence" value="ECO:0007669"/>
    <property type="project" value="InterPro"/>
</dbReference>
<evidence type="ECO:0000259" key="1">
    <source>
        <dbReference type="SMART" id="SM00966"/>
    </source>
</evidence>
<dbReference type="PANTHER" id="PTHR40516:SF1">
    <property type="entry name" value="ANTITOXIN CHPS-RELATED"/>
    <property type="match status" value="1"/>
</dbReference>
<gene>
    <name evidence="2" type="ORF">SFSGTM_10260</name>
</gene>
<dbReference type="InterPro" id="IPR039052">
    <property type="entry name" value="Antitox_PemI-like"/>
</dbReference>
<keyword evidence="3" id="KW-1185">Reference proteome</keyword>
<dbReference type="RefSeq" id="WP_162084263.1">
    <property type="nucleotide sequence ID" value="NZ_AP021881.1"/>
</dbReference>
<dbReference type="GO" id="GO:0097351">
    <property type="term" value="F:toxin sequestering activity"/>
    <property type="evidence" value="ECO:0007669"/>
    <property type="project" value="InterPro"/>
</dbReference>
<dbReference type="AlphaFoldDB" id="A0A809S195"/>